<reference evidence="3 4" key="1">
    <citation type="submission" date="2014-06" db="EMBL/GenBank/DDBJ databases">
        <authorList>
            <person name="Swart Estienne"/>
        </authorList>
    </citation>
    <scope>NUCLEOTIDE SEQUENCE [LARGE SCALE GENOMIC DNA]</scope>
    <source>
        <strain evidence="3 4">130c</strain>
    </source>
</reference>
<evidence type="ECO:0000256" key="2">
    <source>
        <dbReference type="SAM" id="Phobius"/>
    </source>
</evidence>
<feature type="transmembrane region" description="Helical" evidence="2">
    <location>
        <begin position="6"/>
        <end position="23"/>
    </location>
</feature>
<evidence type="ECO:0000313" key="4">
    <source>
        <dbReference type="Proteomes" id="UP000039865"/>
    </source>
</evidence>
<evidence type="ECO:0008006" key="5">
    <source>
        <dbReference type="Google" id="ProtNLM"/>
    </source>
</evidence>
<dbReference type="AlphaFoldDB" id="A0A078B2S7"/>
<dbReference type="InParanoid" id="A0A078B2S7"/>
<accession>A0A078B2S7</accession>
<sequence length="170" mass="19584">MSCCLILIFSMLIIVLFIFSYKVHKIKSRLKMEAKDFKASFMQKSLFTSEVKNESRPIQQQFSRAQSDVDVNNINKEIFRQRSTFAQSIHNLRKDSNKKILDQNYMQERSLTIKRQQSNLNDMASTDSNNQAISKSGNSQTTTQNQIGINKTLNSQSNQSTINNSHLPQQ</sequence>
<evidence type="ECO:0000313" key="3">
    <source>
        <dbReference type="EMBL" id="CDW88541.1"/>
    </source>
</evidence>
<dbReference type="Proteomes" id="UP000039865">
    <property type="component" value="Unassembled WGS sequence"/>
</dbReference>
<feature type="region of interest" description="Disordered" evidence="1">
    <location>
        <begin position="122"/>
        <end position="143"/>
    </location>
</feature>
<keyword evidence="4" id="KW-1185">Reference proteome</keyword>
<evidence type="ECO:0000256" key="1">
    <source>
        <dbReference type="SAM" id="MobiDB-lite"/>
    </source>
</evidence>
<protein>
    <recommendedName>
        <fullName evidence="5">Transmembrane protein</fullName>
    </recommendedName>
</protein>
<keyword evidence="2" id="KW-0812">Transmembrane</keyword>
<organism evidence="3 4">
    <name type="scientific">Stylonychia lemnae</name>
    <name type="common">Ciliate</name>
    <dbReference type="NCBI Taxonomy" id="5949"/>
    <lineage>
        <taxon>Eukaryota</taxon>
        <taxon>Sar</taxon>
        <taxon>Alveolata</taxon>
        <taxon>Ciliophora</taxon>
        <taxon>Intramacronucleata</taxon>
        <taxon>Spirotrichea</taxon>
        <taxon>Stichotrichia</taxon>
        <taxon>Sporadotrichida</taxon>
        <taxon>Oxytrichidae</taxon>
        <taxon>Stylonychinae</taxon>
        <taxon>Stylonychia</taxon>
    </lineage>
</organism>
<keyword evidence="2" id="KW-1133">Transmembrane helix</keyword>
<dbReference type="EMBL" id="CCKQ01016680">
    <property type="protein sequence ID" value="CDW88541.1"/>
    <property type="molecule type" value="Genomic_DNA"/>
</dbReference>
<gene>
    <name evidence="3" type="primary">Contig10017.g10705</name>
    <name evidence="3" type="ORF">STYLEM_17663</name>
</gene>
<name>A0A078B2S7_STYLE</name>
<proteinExistence type="predicted"/>
<keyword evidence="2" id="KW-0472">Membrane</keyword>